<dbReference type="PANTHER" id="PTHR30555">
    <property type="entry name" value="HYDROPEROXIDASE I, BIFUNCTIONAL CATALASE-PEROXIDASE"/>
    <property type="match status" value="1"/>
</dbReference>
<feature type="site" description="Transition state stabilizer" evidence="10">
    <location>
        <position position="95"/>
    </location>
</feature>
<dbReference type="PANTHER" id="PTHR30555:SF6">
    <property type="entry name" value="CATALASE-PEROXIDASE"/>
    <property type="match status" value="1"/>
</dbReference>
<dbReference type="Pfam" id="PF00141">
    <property type="entry name" value="peroxidase"/>
    <property type="match status" value="2"/>
</dbReference>
<evidence type="ECO:0000256" key="10">
    <source>
        <dbReference type="HAMAP-Rule" id="MF_01961"/>
    </source>
</evidence>
<dbReference type="EMBL" id="JAABLQ010000001">
    <property type="protein sequence ID" value="NBN78531.1"/>
    <property type="molecule type" value="Genomic_DNA"/>
</dbReference>
<dbReference type="InterPro" id="IPR010255">
    <property type="entry name" value="Haem_peroxidase_sf"/>
</dbReference>
<comment type="PTM">
    <text evidence="10">Formation of the three residue Trp-Tyr-Met cross-link is important for the catalase, but not the peroxidase activity of the enzyme.</text>
</comment>
<evidence type="ECO:0000256" key="6">
    <source>
        <dbReference type="ARBA" id="ARBA00023324"/>
    </source>
</evidence>
<feature type="active site" description="Proton acceptor" evidence="10">
    <location>
        <position position="99"/>
    </location>
</feature>
<keyword evidence="2 10" id="KW-0349">Heme</keyword>
<feature type="domain" description="Plant heme peroxidase family profile" evidence="12">
    <location>
        <begin position="132"/>
        <end position="426"/>
    </location>
</feature>
<dbReference type="Gene3D" id="1.10.520.10">
    <property type="match status" value="2"/>
</dbReference>
<dbReference type="GO" id="GO:0042744">
    <property type="term" value="P:hydrogen peroxide catabolic process"/>
    <property type="evidence" value="ECO:0007669"/>
    <property type="project" value="UniProtKB-KW"/>
</dbReference>
<comment type="catalytic activity">
    <reaction evidence="7 10 11">
        <text>2 H2O2 = O2 + 2 H2O</text>
        <dbReference type="Rhea" id="RHEA:20309"/>
        <dbReference type="ChEBI" id="CHEBI:15377"/>
        <dbReference type="ChEBI" id="CHEBI:15379"/>
        <dbReference type="ChEBI" id="CHEBI:16240"/>
        <dbReference type="EC" id="1.11.1.21"/>
    </reaction>
</comment>
<evidence type="ECO:0000256" key="8">
    <source>
        <dbReference type="ARBA" id="ARBA00051651"/>
    </source>
</evidence>
<comment type="function">
    <text evidence="10">Bifunctional enzyme with both catalase and broad-spectrum peroxidase activity.</text>
</comment>
<evidence type="ECO:0000256" key="3">
    <source>
        <dbReference type="ARBA" id="ARBA00022723"/>
    </source>
</evidence>
<comment type="catalytic activity">
    <reaction evidence="8 10 11">
        <text>H2O2 + AH2 = A + 2 H2O</text>
        <dbReference type="Rhea" id="RHEA:30275"/>
        <dbReference type="ChEBI" id="CHEBI:13193"/>
        <dbReference type="ChEBI" id="CHEBI:15377"/>
        <dbReference type="ChEBI" id="CHEBI:16240"/>
        <dbReference type="ChEBI" id="CHEBI:17499"/>
        <dbReference type="EC" id="1.11.1.21"/>
    </reaction>
</comment>
<keyword evidence="4 10" id="KW-0560">Oxidoreductase</keyword>
<reference evidence="14" key="1">
    <citation type="submission" date="2020-01" db="EMBL/GenBank/DDBJ databases">
        <authorList>
            <person name="Fang Y."/>
            <person name="Sun R."/>
            <person name="Nie L."/>
            <person name="He J."/>
            <person name="Hao L."/>
            <person name="Wang L."/>
            <person name="Su S."/>
            <person name="Lv E."/>
            <person name="Zhang Z."/>
            <person name="Xie R."/>
            <person name="Liu H."/>
        </authorList>
    </citation>
    <scope>NUCLEOTIDE SEQUENCE [LARGE SCALE GENOMIC DNA]</scope>
    <source>
        <strain evidence="14">XCT-53</strain>
    </source>
</reference>
<proteinExistence type="inferred from homology"/>
<comment type="caution">
    <text evidence="13">The sequence shown here is derived from an EMBL/GenBank/DDBJ whole genome shotgun (WGS) entry which is preliminary data.</text>
</comment>
<evidence type="ECO:0000313" key="14">
    <source>
        <dbReference type="Proteomes" id="UP000586722"/>
    </source>
</evidence>
<comment type="caution">
    <text evidence="10">Lacks conserved residue(s) required for the propagation of feature annotation.</text>
</comment>
<dbReference type="AlphaFoldDB" id="A0A7X5F2F7"/>
<feature type="cross-link" description="Tryptophyl-tyrosyl-methioninium (Tyr-Met) (with Trp-98)" evidence="10">
    <location>
        <begin position="226"/>
        <end position="252"/>
    </location>
</feature>
<keyword evidence="1 10" id="KW-0575">Peroxidase</keyword>
<dbReference type="EC" id="1.11.1.21" evidence="10 11"/>
<evidence type="ECO:0000256" key="7">
    <source>
        <dbReference type="ARBA" id="ARBA00049145"/>
    </source>
</evidence>
<dbReference type="GO" id="GO:0046872">
    <property type="term" value="F:metal ion binding"/>
    <property type="evidence" value="ECO:0007669"/>
    <property type="project" value="UniProtKB-KW"/>
</dbReference>
<comment type="subunit">
    <text evidence="10">Homodimer or homotetramer.</text>
</comment>
<evidence type="ECO:0000313" key="13">
    <source>
        <dbReference type="EMBL" id="NBN78531.1"/>
    </source>
</evidence>
<dbReference type="NCBIfam" id="TIGR00198">
    <property type="entry name" value="cat_per_HPI"/>
    <property type="match status" value="1"/>
</dbReference>
<dbReference type="GO" id="GO:0005829">
    <property type="term" value="C:cytosol"/>
    <property type="evidence" value="ECO:0007669"/>
    <property type="project" value="TreeGrafter"/>
</dbReference>
<keyword evidence="6 10" id="KW-0376">Hydrogen peroxide</keyword>
<dbReference type="PRINTS" id="PR00458">
    <property type="entry name" value="PEROXIDASE"/>
</dbReference>
<keyword evidence="3 10" id="KW-0479">Metal-binding</keyword>
<sequence>MDAIDASKAGKCPVMHGGLTASGKSNVEWWPNTLNLDILHQHDSKTNPLGKEFNYREAVKTLDVAALKADLKALLKDSQDWWPADWGHYGGLMIRLAWHSAGSYRLADGRGGGGTGNIRFAPLNSWPDNASLDKARRLLWPLKKKYGNKLSWADLIILAGTVAYEDMGLKTFGFAFGREDIWHPEKDVYWGAEKQWLAPSDLRYDDVLRPETMENPLAAVQMGLIYVNPEGVNGKPDPLKTAAQVRETFARMAMNDEETAALTAGGHTVGKAHGNGDAGALGVEPEAAGIENQGLGWSNPHHTGRASDNITSGIEGAWTTNPTVFDMGYFELLFGYEWELTRSPAGAQQWQPVNIKPEDMPVDATDPTVRRMPMMTDADMAMKMDPKYRAICEKFMADPEYFKDTFARAWFKLTHRDMGPRIRYIGPDAPKEDLIWQDPIPAGPKNYDIGAVKAKIAASGLSVADLVATAWDSARTYRGSDMRGGANGARIRLAPQKDWEGNEPARLARVLAVLEPIAAEFGASVADVIVLAGNVGIEKAAKAAGFAVEVPFAEGRGDATDAMTDADSFKVLEPIHDGFRNFVKKDYVVSPEELLLDRAQLMGLTAAEMTVLIGGLRVLGTNYAGAKHGVFTDREGQLTTDFFVNLTDMAYTWKPVAKNLYEIRDRKTGAVKWTATRVDLVFGSNSILRAYAEVYAQDDAQEKFVKDFVAAWVKVMNADRFDLVA</sequence>
<accession>A0A7X5F2F7</accession>
<dbReference type="GO" id="GO:0004096">
    <property type="term" value="F:catalase activity"/>
    <property type="evidence" value="ECO:0007669"/>
    <property type="project" value="UniProtKB-UniRule"/>
</dbReference>
<dbReference type="PROSITE" id="PS50873">
    <property type="entry name" value="PEROXIDASE_4"/>
    <property type="match status" value="1"/>
</dbReference>
<comment type="similarity">
    <text evidence="9 10 11">Belongs to the peroxidase family. Peroxidase/catalase subfamily.</text>
</comment>
<evidence type="ECO:0000256" key="4">
    <source>
        <dbReference type="ARBA" id="ARBA00023002"/>
    </source>
</evidence>
<dbReference type="FunFam" id="1.10.520.10:FF:000002">
    <property type="entry name" value="Catalase-peroxidase"/>
    <property type="match status" value="1"/>
</dbReference>
<evidence type="ECO:0000256" key="1">
    <source>
        <dbReference type="ARBA" id="ARBA00022559"/>
    </source>
</evidence>
<comment type="cofactor">
    <cofactor evidence="10">
        <name>heme b</name>
        <dbReference type="ChEBI" id="CHEBI:60344"/>
    </cofactor>
    <text evidence="10">Binds 1 heme b (iron(II)-protoporphyrin IX) group per dimer.</text>
</comment>
<evidence type="ECO:0000259" key="12">
    <source>
        <dbReference type="PROSITE" id="PS50873"/>
    </source>
</evidence>
<evidence type="ECO:0000256" key="11">
    <source>
        <dbReference type="RuleBase" id="RU003451"/>
    </source>
</evidence>
<dbReference type="GO" id="GO:0070301">
    <property type="term" value="P:cellular response to hydrogen peroxide"/>
    <property type="evidence" value="ECO:0007669"/>
    <property type="project" value="TreeGrafter"/>
</dbReference>
<dbReference type="FunFam" id="1.10.420.10:FF:000004">
    <property type="entry name" value="Catalase-peroxidase"/>
    <property type="match status" value="1"/>
</dbReference>
<dbReference type="Gene3D" id="1.10.420.10">
    <property type="entry name" value="Peroxidase, domain 2"/>
    <property type="match status" value="2"/>
</dbReference>
<dbReference type="InterPro" id="IPR000763">
    <property type="entry name" value="Catalase_peroxidase"/>
</dbReference>
<evidence type="ECO:0000256" key="9">
    <source>
        <dbReference type="ARBA" id="ARBA00060838"/>
    </source>
</evidence>
<dbReference type="GO" id="GO:0020037">
    <property type="term" value="F:heme binding"/>
    <property type="evidence" value="ECO:0007669"/>
    <property type="project" value="InterPro"/>
</dbReference>
<feature type="binding site" description="axial binding residue" evidence="10">
    <location>
        <position position="267"/>
    </location>
    <ligand>
        <name>heme b</name>
        <dbReference type="ChEBI" id="CHEBI:60344"/>
    </ligand>
    <ligandPart>
        <name>Fe</name>
        <dbReference type="ChEBI" id="CHEBI:18248"/>
    </ligandPart>
</feature>
<dbReference type="SUPFAM" id="SSF48113">
    <property type="entry name" value="Heme-dependent peroxidases"/>
    <property type="match status" value="2"/>
</dbReference>
<dbReference type="InterPro" id="IPR002016">
    <property type="entry name" value="Haem_peroxidase"/>
</dbReference>
<dbReference type="CDD" id="cd08200">
    <property type="entry name" value="catalase_peroxidase_2"/>
    <property type="match status" value="1"/>
</dbReference>
<name>A0A7X5F2F7_9HYPH</name>
<keyword evidence="5 10" id="KW-0408">Iron</keyword>
<dbReference type="Proteomes" id="UP000586722">
    <property type="component" value="Unassembled WGS sequence"/>
</dbReference>
<evidence type="ECO:0000256" key="2">
    <source>
        <dbReference type="ARBA" id="ARBA00022617"/>
    </source>
</evidence>
<keyword evidence="14" id="KW-1185">Reference proteome</keyword>
<dbReference type="PRINTS" id="PR00460">
    <property type="entry name" value="BPEROXIDASE"/>
</dbReference>
<gene>
    <name evidence="10 13" type="primary">katG</name>
    <name evidence="13" type="ORF">GWI72_09650</name>
</gene>
<dbReference type="PROSITE" id="PS00436">
    <property type="entry name" value="PEROXIDASE_2"/>
    <property type="match status" value="1"/>
</dbReference>
<dbReference type="HAMAP" id="MF_01961">
    <property type="entry name" value="Catal_peroxid"/>
    <property type="match status" value="1"/>
</dbReference>
<evidence type="ECO:0000256" key="5">
    <source>
        <dbReference type="ARBA" id="ARBA00023004"/>
    </source>
</evidence>
<dbReference type="CDD" id="cd00649">
    <property type="entry name" value="catalase_peroxidase_1"/>
    <property type="match status" value="1"/>
</dbReference>
<dbReference type="NCBIfam" id="NF011635">
    <property type="entry name" value="PRK15061.1"/>
    <property type="match status" value="1"/>
</dbReference>
<protein>
    <recommendedName>
        <fullName evidence="10 11">Catalase-peroxidase</fullName>
        <shortName evidence="10">CP</shortName>
        <ecNumber evidence="10 11">1.11.1.21</ecNumber>
    </recommendedName>
    <alternativeName>
        <fullName evidence="10">Peroxidase/catalase</fullName>
    </alternativeName>
</protein>
<dbReference type="RefSeq" id="WP_161708502.1">
    <property type="nucleotide sequence ID" value="NZ_JAABLQ010000001.1"/>
</dbReference>
<dbReference type="InterPro" id="IPR019794">
    <property type="entry name" value="Peroxidases_AS"/>
</dbReference>
<organism evidence="13 14">
    <name type="scientific">Pannonibacter tanglangensis</name>
    <dbReference type="NCBI Taxonomy" id="2750084"/>
    <lineage>
        <taxon>Bacteria</taxon>
        <taxon>Pseudomonadati</taxon>
        <taxon>Pseudomonadota</taxon>
        <taxon>Alphaproteobacteria</taxon>
        <taxon>Hyphomicrobiales</taxon>
        <taxon>Stappiaceae</taxon>
        <taxon>Pannonibacter</taxon>
    </lineage>
</organism>